<dbReference type="SUPFAM" id="SSF56349">
    <property type="entry name" value="DNA breaking-rejoining enzymes"/>
    <property type="match status" value="1"/>
</dbReference>
<comment type="caution">
    <text evidence="3">The sequence shown here is derived from an EMBL/GenBank/DDBJ whole genome shotgun (WGS) entry which is preliminary data.</text>
</comment>
<proteinExistence type="predicted"/>
<dbReference type="InterPro" id="IPR002104">
    <property type="entry name" value="Integrase_catalytic"/>
</dbReference>
<dbReference type="GO" id="GO:0015074">
    <property type="term" value="P:DNA integration"/>
    <property type="evidence" value="ECO:0007669"/>
    <property type="project" value="InterPro"/>
</dbReference>
<organism evidence="3 4">
    <name type="scientific">Candidatus Nephthysia bennettiae</name>
    <dbReference type="NCBI Taxonomy" id="3127016"/>
    <lineage>
        <taxon>Bacteria</taxon>
        <taxon>Bacillati</taxon>
        <taxon>Candidatus Dormiibacterota</taxon>
        <taxon>Candidatus Dormibacteria</taxon>
        <taxon>Candidatus Dormibacterales</taxon>
        <taxon>Candidatus Dormibacteraceae</taxon>
        <taxon>Candidatus Nephthysia</taxon>
    </lineage>
</organism>
<dbReference type="Proteomes" id="UP000612893">
    <property type="component" value="Unassembled WGS sequence"/>
</dbReference>
<dbReference type="AlphaFoldDB" id="A0A934N1I5"/>
<dbReference type="GO" id="GO:0006310">
    <property type="term" value="P:DNA recombination"/>
    <property type="evidence" value="ECO:0007669"/>
    <property type="project" value="UniProtKB-KW"/>
</dbReference>
<sequence length="304" mass="33015">MEAALGDYLGLRRALGHKLDEHERQLTRFVARLDAAGATFVSMAGTLAFVFDPDLDPASSNPAKRLMAVRGFTRYLSAIDPRTEVPPAGLVSCRPSRRAPYLFSDEDVAAVVRAARASASFAFRAETLASLVVLLAVTGMRVGEALRVDCCDVDWDQAVIKVRGAKFGKGRDVVVSGSTVDALASYRSRRDSRRPATARLFVSLAGTPVIYSGFSLAFRQAVLAAGVGAEGPARPRVHDLRHSFAVRTLLGWYRAGLDVEALLPRLSTYLGHREPRFTYRYLTATPELLGHAAARLEATQAVIR</sequence>
<dbReference type="PANTHER" id="PTHR30349:SF90">
    <property type="entry name" value="TYROSINE RECOMBINASE XERD"/>
    <property type="match status" value="1"/>
</dbReference>
<evidence type="ECO:0000259" key="2">
    <source>
        <dbReference type="PROSITE" id="PS51898"/>
    </source>
</evidence>
<dbReference type="Gene3D" id="1.10.443.10">
    <property type="entry name" value="Intergrase catalytic core"/>
    <property type="match status" value="1"/>
</dbReference>
<feature type="domain" description="Tyr recombinase" evidence="2">
    <location>
        <begin position="98"/>
        <end position="294"/>
    </location>
</feature>
<dbReference type="RefSeq" id="WP_338198979.1">
    <property type="nucleotide sequence ID" value="NZ_JAEKNR010000033.1"/>
</dbReference>
<dbReference type="InterPro" id="IPR013762">
    <property type="entry name" value="Integrase-like_cat_sf"/>
</dbReference>
<evidence type="ECO:0000313" key="4">
    <source>
        <dbReference type="Proteomes" id="UP000612893"/>
    </source>
</evidence>
<dbReference type="EMBL" id="JAEKNR010000033">
    <property type="protein sequence ID" value="MBJ7597050.1"/>
    <property type="molecule type" value="Genomic_DNA"/>
</dbReference>
<keyword evidence="4" id="KW-1185">Reference proteome</keyword>
<dbReference type="PANTHER" id="PTHR30349">
    <property type="entry name" value="PHAGE INTEGRASE-RELATED"/>
    <property type="match status" value="1"/>
</dbReference>
<gene>
    <name evidence="3" type="ORF">JF922_03050</name>
</gene>
<dbReference type="InterPro" id="IPR011010">
    <property type="entry name" value="DNA_brk_join_enz"/>
</dbReference>
<evidence type="ECO:0000256" key="1">
    <source>
        <dbReference type="ARBA" id="ARBA00023172"/>
    </source>
</evidence>
<dbReference type="Pfam" id="PF00589">
    <property type="entry name" value="Phage_integrase"/>
    <property type="match status" value="1"/>
</dbReference>
<reference evidence="3" key="1">
    <citation type="submission" date="2020-10" db="EMBL/GenBank/DDBJ databases">
        <title>Ca. Dormibacterota MAGs.</title>
        <authorList>
            <person name="Montgomery K."/>
        </authorList>
    </citation>
    <scope>NUCLEOTIDE SEQUENCE [LARGE SCALE GENOMIC DNA]</scope>
    <source>
        <strain evidence="3">SC8812_S17_10</strain>
    </source>
</reference>
<name>A0A934N1I5_9BACT</name>
<dbReference type="PROSITE" id="PS51898">
    <property type="entry name" value="TYR_RECOMBINASE"/>
    <property type="match status" value="1"/>
</dbReference>
<dbReference type="GO" id="GO:0003677">
    <property type="term" value="F:DNA binding"/>
    <property type="evidence" value="ECO:0007669"/>
    <property type="project" value="InterPro"/>
</dbReference>
<protein>
    <submittedName>
        <fullName evidence="3">Tyrosine-type recombinase/integrase</fullName>
    </submittedName>
</protein>
<dbReference type="InterPro" id="IPR050090">
    <property type="entry name" value="Tyrosine_recombinase_XerCD"/>
</dbReference>
<keyword evidence="1" id="KW-0233">DNA recombination</keyword>
<evidence type="ECO:0000313" key="3">
    <source>
        <dbReference type="EMBL" id="MBJ7597050.1"/>
    </source>
</evidence>
<accession>A0A934N1I5</accession>